<dbReference type="PANTHER" id="PTHR32552:SF81">
    <property type="entry name" value="TONB-DEPENDENT OUTER MEMBRANE RECEPTOR"/>
    <property type="match status" value="1"/>
</dbReference>
<evidence type="ECO:0000256" key="5">
    <source>
        <dbReference type="ARBA" id="ARBA00022692"/>
    </source>
</evidence>
<dbReference type="Proteomes" id="UP001057520">
    <property type="component" value="Chromosome"/>
</dbReference>
<evidence type="ECO:0000256" key="9">
    <source>
        <dbReference type="ARBA" id="ARBA00023136"/>
    </source>
</evidence>
<dbReference type="Pfam" id="PF00593">
    <property type="entry name" value="TonB_dep_Rec_b-barrel"/>
    <property type="match status" value="1"/>
</dbReference>
<dbReference type="PROSITE" id="PS52016">
    <property type="entry name" value="TONB_DEPENDENT_REC_3"/>
    <property type="match status" value="1"/>
</dbReference>
<keyword evidence="6" id="KW-0408">Iron</keyword>
<name>A0ABY4ZRW4_9CAUL</name>
<comment type="similarity">
    <text evidence="11 12">Belongs to the TonB-dependent receptor family.</text>
</comment>
<dbReference type="PANTHER" id="PTHR32552">
    <property type="entry name" value="FERRICHROME IRON RECEPTOR-RELATED"/>
    <property type="match status" value="1"/>
</dbReference>
<evidence type="ECO:0000256" key="13">
    <source>
        <dbReference type="SAM" id="MobiDB-lite"/>
    </source>
</evidence>
<gene>
    <name evidence="17" type="ORF">MZV50_23850</name>
</gene>
<keyword evidence="17" id="KW-0675">Receptor</keyword>
<evidence type="ECO:0000256" key="3">
    <source>
        <dbReference type="ARBA" id="ARBA00022452"/>
    </source>
</evidence>
<dbReference type="SUPFAM" id="SSF56935">
    <property type="entry name" value="Porins"/>
    <property type="match status" value="1"/>
</dbReference>
<evidence type="ECO:0000313" key="17">
    <source>
        <dbReference type="EMBL" id="USQ95543.1"/>
    </source>
</evidence>
<feature type="signal peptide" evidence="14">
    <location>
        <begin position="1"/>
        <end position="22"/>
    </location>
</feature>
<evidence type="ECO:0000256" key="11">
    <source>
        <dbReference type="PROSITE-ProRule" id="PRU01360"/>
    </source>
</evidence>
<evidence type="ECO:0000256" key="14">
    <source>
        <dbReference type="SAM" id="SignalP"/>
    </source>
</evidence>
<dbReference type="InterPro" id="IPR000531">
    <property type="entry name" value="Beta-barrel_TonB"/>
</dbReference>
<keyword evidence="5 11" id="KW-0812">Transmembrane</keyword>
<evidence type="ECO:0000259" key="16">
    <source>
        <dbReference type="Pfam" id="PF07715"/>
    </source>
</evidence>
<organism evidence="17 18">
    <name type="scientific">Caulobacter segnis</name>
    <dbReference type="NCBI Taxonomy" id="88688"/>
    <lineage>
        <taxon>Bacteria</taxon>
        <taxon>Pseudomonadati</taxon>
        <taxon>Pseudomonadota</taxon>
        <taxon>Alphaproteobacteria</taxon>
        <taxon>Caulobacterales</taxon>
        <taxon>Caulobacteraceae</taxon>
        <taxon>Caulobacter</taxon>
    </lineage>
</organism>
<protein>
    <submittedName>
        <fullName evidence="17">TonB-dependent receptor</fullName>
    </submittedName>
</protein>
<evidence type="ECO:0000259" key="15">
    <source>
        <dbReference type="Pfam" id="PF00593"/>
    </source>
</evidence>
<evidence type="ECO:0000256" key="1">
    <source>
        <dbReference type="ARBA" id="ARBA00004571"/>
    </source>
</evidence>
<keyword evidence="3 11" id="KW-1134">Transmembrane beta strand</keyword>
<keyword evidence="18" id="KW-1185">Reference proteome</keyword>
<feature type="chain" id="PRO_5047429675" evidence="14">
    <location>
        <begin position="23"/>
        <end position="803"/>
    </location>
</feature>
<feature type="domain" description="TonB-dependent receptor-like beta-barrel" evidence="15">
    <location>
        <begin position="321"/>
        <end position="718"/>
    </location>
</feature>
<dbReference type="InterPro" id="IPR037066">
    <property type="entry name" value="Plug_dom_sf"/>
</dbReference>
<evidence type="ECO:0000313" key="18">
    <source>
        <dbReference type="Proteomes" id="UP001057520"/>
    </source>
</evidence>
<dbReference type="Pfam" id="PF07715">
    <property type="entry name" value="Plug"/>
    <property type="match status" value="1"/>
</dbReference>
<keyword evidence="10 11" id="KW-0998">Cell outer membrane</keyword>
<evidence type="ECO:0000256" key="8">
    <source>
        <dbReference type="ARBA" id="ARBA00023077"/>
    </source>
</evidence>
<feature type="compositionally biased region" description="Polar residues" evidence="13">
    <location>
        <begin position="596"/>
        <end position="610"/>
    </location>
</feature>
<dbReference type="InterPro" id="IPR036942">
    <property type="entry name" value="Beta-barrel_TonB_sf"/>
</dbReference>
<evidence type="ECO:0000256" key="12">
    <source>
        <dbReference type="RuleBase" id="RU003357"/>
    </source>
</evidence>
<evidence type="ECO:0000256" key="7">
    <source>
        <dbReference type="ARBA" id="ARBA00023065"/>
    </source>
</evidence>
<keyword evidence="9 11" id="KW-0472">Membrane</keyword>
<keyword evidence="4" id="KW-0410">Iron transport</keyword>
<feature type="region of interest" description="Disordered" evidence="13">
    <location>
        <begin position="596"/>
        <end position="621"/>
    </location>
</feature>
<proteinExistence type="inferred from homology"/>
<dbReference type="Gene3D" id="2.170.130.10">
    <property type="entry name" value="TonB-dependent receptor, plug domain"/>
    <property type="match status" value="1"/>
</dbReference>
<keyword evidence="2 11" id="KW-0813">Transport</keyword>
<feature type="domain" description="TonB-dependent receptor plug" evidence="16">
    <location>
        <begin position="49"/>
        <end position="160"/>
    </location>
</feature>
<keyword evidence="8 12" id="KW-0798">TonB box</keyword>
<reference evidence="17 18" key="1">
    <citation type="submission" date="2022-04" db="EMBL/GenBank/DDBJ databases">
        <title>Genome sequence of soybean root-associated Caulobacter segnis RL271.</title>
        <authorList>
            <person name="Longley R."/>
            <person name="Bonito G."/>
            <person name="Trigodet F."/>
            <person name="Crosson S."/>
            <person name="Fiebig A."/>
        </authorList>
    </citation>
    <scope>NUCLEOTIDE SEQUENCE [LARGE SCALE GENOMIC DNA]</scope>
    <source>
        <strain evidence="17 18">RL271</strain>
    </source>
</reference>
<evidence type="ECO:0000256" key="6">
    <source>
        <dbReference type="ARBA" id="ARBA00023004"/>
    </source>
</evidence>
<keyword evidence="7" id="KW-0406">Ion transport</keyword>
<evidence type="ECO:0000256" key="2">
    <source>
        <dbReference type="ARBA" id="ARBA00022448"/>
    </source>
</evidence>
<sequence length="803" mass="86429">MRKYFAGAAVVALMMAGQGAYAADATPAADEGTALDQVVITATKRETNLQTTPIAVSVLSATAMADRHAESLISLMDGAIPSLRVATFEARQSALTVGIRGIVPFDANQTARDQGVGVYIDGVYLGRQQGLNVALLDLERIEVLRGPQGTLFGRNTEGGAVSIVSKAPSGVAGGRIVAGVGNYGAYTGELHQDFQEFNGLSIKVDGLLQHQDPTIKNPMAGQAGWNQYDRKGGRIQAQYKPNDKFSALVAVDYSKDENTPFFSQLINYNPYGKRVRTLAELQAGPASAPAGTINPLASLVKVHTDRQKVSDIGTVQQPSVDETGGAMMTLKYNISPNLQLRSITAARAVATNQWDNSGIEARNVFAPNATFGRYSLSDLYQRQYSQEFQAVGNVGETFDYVAGLYYFKEHAKESAATPFTNQWNADGTAYTIRSSAGTSKAAAGTAGWERGTRFLTRASEADAESYAIYGQGTYTPATMDKLHLTVGGRYTKDKRDGTLYIVNGKATNFTFSYDKGRFDPLINLAYDAAEGVNLYAKFSTGYRAGGANDRSQTFQAFDAEKVKAYEVGAKMDFLENRLRLNLAAYAMDRTGTQIDFDNVDTTPGSPTQGAHTEETRNAPGTSKIRGFEADLTAQVTNQIQVGVSYAYTDVKVPAAPFPFTGNADVPQGTPFPVNVVYTPPNAASAYIDFKQPVGSMTFKAHLDANYADAQYSFQTEFADVSPTGKLVQNVAVKGDSSFIVNGNLTLADIAMGDAGSASLSLWSRNLLNESHIYRISAANRGTIGDYANFNPPRTYGIELRVKY</sequence>
<dbReference type="InterPro" id="IPR012910">
    <property type="entry name" value="Plug_dom"/>
</dbReference>
<dbReference type="InterPro" id="IPR039426">
    <property type="entry name" value="TonB-dep_rcpt-like"/>
</dbReference>
<dbReference type="Gene3D" id="2.40.170.20">
    <property type="entry name" value="TonB-dependent receptor, beta-barrel domain"/>
    <property type="match status" value="1"/>
</dbReference>
<evidence type="ECO:0000256" key="4">
    <source>
        <dbReference type="ARBA" id="ARBA00022496"/>
    </source>
</evidence>
<keyword evidence="14" id="KW-0732">Signal</keyword>
<dbReference type="EMBL" id="CP096040">
    <property type="protein sequence ID" value="USQ95543.1"/>
    <property type="molecule type" value="Genomic_DNA"/>
</dbReference>
<comment type="subcellular location">
    <subcellularLocation>
        <location evidence="1 11">Cell outer membrane</location>
        <topology evidence="1 11">Multi-pass membrane protein</topology>
    </subcellularLocation>
</comment>
<evidence type="ECO:0000256" key="10">
    <source>
        <dbReference type="ARBA" id="ARBA00023237"/>
    </source>
</evidence>
<accession>A0ABY4ZRW4</accession>